<dbReference type="Gene3D" id="1.10.8.60">
    <property type="match status" value="1"/>
</dbReference>
<feature type="compositionally biased region" description="Polar residues" evidence="7">
    <location>
        <begin position="2208"/>
        <end position="2220"/>
    </location>
</feature>
<feature type="transmembrane region" description="Helical" evidence="8">
    <location>
        <begin position="99"/>
        <end position="120"/>
    </location>
</feature>
<dbReference type="Gene3D" id="3.40.50.300">
    <property type="entry name" value="P-loop containing nucleotide triphosphate hydrolases"/>
    <property type="match status" value="1"/>
</dbReference>
<dbReference type="Pfam" id="PF00004">
    <property type="entry name" value="AAA"/>
    <property type="match status" value="1"/>
</dbReference>
<evidence type="ECO:0000259" key="9">
    <source>
        <dbReference type="PROSITE" id="PS51387"/>
    </source>
</evidence>
<evidence type="ECO:0000256" key="5">
    <source>
        <dbReference type="ARBA" id="ARBA00023002"/>
    </source>
</evidence>
<dbReference type="Gene3D" id="3.30.465.10">
    <property type="match status" value="1"/>
</dbReference>
<protein>
    <recommendedName>
        <fullName evidence="9">FAD-binding PCMH-type domain-containing protein</fullName>
    </recommendedName>
</protein>
<keyword evidence="5" id="KW-0560">Oxidoreductase</keyword>
<dbReference type="FunFam" id="3.30.43.10:FF:000011">
    <property type="entry name" value="D-lactate dehydrogenase (Cytochrome)"/>
    <property type="match status" value="1"/>
</dbReference>
<dbReference type="InterPro" id="IPR016169">
    <property type="entry name" value="FAD-bd_PCMH_sub2"/>
</dbReference>
<keyword evidence="11" id="KW-1185">Reference proteome</keyword>
<dbReference type="SMART" id="SM00382">
    <property type="entry name" value="AAA"/>
    <property type="match status" value="1"/>
</dbReference>
<feature type="coiled-coil region" evidence="6">
    <location>
        <begin position="1610"/>
        <end position="1678"/>
    </location>
</feature>
<comment type="caution">
    <text evidence="10">The sequence shown here is derived from an EMBL/GenBank/DDBJ whole genome shotgun (WGS) entry which is preliminary data.</text>
</comment>
<dbReference type="InterPro" id="IPR016171">
    <property type="entry name" value="Vanillyl_alc_oxidase_C-sub2"/>
</dbReference>
<comment type="cofactor">
    <cofactor evidence="1">
        <name>FAD</name>
        <dbReference type="ChEBI" id="CHEBI:57692"/>
    </cofactor>
</comment>
<proteinExistence type="inferred from homology"/>
<evidence type="ECO:0000256" key="2">
    <source>
        <dbReference type="ARBA" id="ARBA00008000"/>
    </source>
</evidence>
<feature type="coiled-coil region" evidence="6">
    <location>
        <begin position="1854"/>
        <end position="1881"/>
    </location>
</feature>
<dbReference type="Gene3D" id="1.10.45.10">
    <property type="entry name" value="Vanillyl-alcohol Oxidase, Chain A, domain 4"/>
    <property type="match status" value="2"/>
</dbReference>
<dbReference type="GO" id="GO:0016491">
    <property type="term" value="F:oxidoreductase activity"/>
    <property type="evidence" value="ECO:0007669"/>
    <property type="project" value="UniProtKB-KW"/>
</dbReference>
<organism evidence="10 11">
    <name type="scientific">Perkinsus chesapeaki</name>
    <name type="common">Clam parasite</name>
    <name type="synonym">Perkinsus andrewsi</name>
    <dbReference type="NCBI Taxonomy" id="330153"/>
    <lineage>
        <taxon>Eukaryota</taxon>
        <taxon>Sar</taxon>
        <taxon>Alveolata</taxon>
        <taxon>Perkinsozoa</taxon>
        <taxon>Perkinsea</taxon>
        <taxon>Perkinsida</taxon>
        <taxon>Perkinsidae</taxon>
        <taxon>Perkinsus</taxon>
    </lineage>
</organism>
<dbReference type="FunFam" id="3.40.50.300:FF:002568">
    <property type="entry name" value="Cell division protein (FtsH)"/>
    <property type="match status" value="1"/>
</dbReference>
<feature type="domain" description="FAD-binding PCMH-type" evidence="9">
    <location>
        <begin position="853"/>
        <end position="1033"/>
    </location>
</feature>
<dbReference type="PROSITE" id="PS00674">
    <property type="entry name" value="AAA"/>
    <property type="match status" value="1"/>
</dbReference>
<dbReference type="Gene3D" id="3.30.43.10">
    <property type="entry name" value="Uridine Diphospho-n-acetylenolpyruvylglucosamine Reductase, domain 2"/>
    <property type="match status" value="2"/>
</dbReference>
<dbReference type="Pfam" id="PF17862">
    <property type="entry name" value="AAA_lid_3"/>
    <property type="match status" value="1"/>
</dbReference>
<keyword evidence="8" id="KW-1133">Transmembrane helix</keyword>
<dbReference type="SUPFAM" id="SSF55103">
    <property type="entry name" value="FAD-linked oxidases, C-terminal domain"/>
    <property type="match status" value="2"/>
</dbReference>
<dbReference type="PANTHER" id="PTHR43716:SF1">
    <property type="entry name" value="D-2-HYDROXYGLUTARATE DEHYDROGENASE, MITOCHONDRIAL"/>
    <property type="match status" value="1"/>
</dbReference>
<dbReference type="GO" id="GO:0005524">
    <property type="term" value="F:ATP binding"/>
    <property type="evidence" value="ECO:0007669"/>
    <property type="project" value="InterPro"/>
</dbReference>
<dbReference type="Pfam" id="PF10192">
    <property type="entry name" value="GPR180-TMEM145_TM"/>
    <property type="match status" value="1"/>
</dbReference>
<evidence type="ECO:0000313" key="11">
    <source>
        <dbReference type="Proteomes" id="UP000591131"/>
    </source>
</evidence>
<dbReference type="GO" id="GO:0071949">
    <property type="term" value="F:FAD binding"/>
    <property type="evidence" value="ECO:0007669"/>
    <property type="project" value="InterPro"/>
</dbReference>
<evidence type="ECO:0000313" key="10">
    <source>
        <dbReference type="EMBL" id="KAF4668980.1"/>
    </source>
</evidence>
<feature type="region of interest" description="Disordered" evidence="7">
    <location>
        <begin position="2169"/>
        <end position="2231"/>
    </location>
</feature>
<keyword evidence="6" id="KW-0175">Coiled coil</keyword>
<feature type="region of interest" description="Disordered" evidence="7">
    <location>
        <begin position="717"/>
        <end position="736"/>
    </location>
</feature>
<keyword evidence="3" id="KW-0285">Flavoprotein</keyword>
<keyword evidence="4" id="KW-0274">FAD</keyword>
<keyword evidence="8" id="KW-0812">Transmembrane</keyword>
<name>A0A7J6MCT1_PERCH</name>
<feature type="coiled-coil region" evidence="6">
    <location>
        <begin position="2077"/>
        <end position="2104"/>
    </location>
</feature>
<dbReference type="Gene3D" id="3.30.70.2190">
    <property type="match status" value="1"/>
</dbReference>
<dbReference type="InterPro" id="IPR003959">
    <property type="entry name" value="ATPase_AAA_core"/>
</dbReference>
<feature type="transmembrane region" description="Helical" evidence="8">
    <location>
        <begin position="211"/>
        <end position="231"/>
    </location>
</feature>
<dbReference type="OrthoDB" id="5332616at2759"/>
<dbReference type="PROSITE" id="PS51387">
    <property type="entry name" value="FAD_PCMH"/>
    <property type="match status" value="1"/>
</dbReference>
<sequence length="2258" mass="250372">MITLPADGEWSQWLESDLYTLNRPQVWYFAISDCDNPPKFGNSPARLRFEFVAHQPDGSEFSVERSGVQWIFLLEVIIYGAFMYYFCKACVRFVKSAESLHPVVITLACIIAIQALVILFEVLHIWKYASNGYGLKALDVISQMLSVVDEVVVTSLLILIASGYTLLQRDLGDLDIVIPIVFMVAIIHILIVGFGKIKDDASYKFYENEGLTGYLLCAMRLCLLAWFLWAINNTGKQATQFGRAPWSRVRAPPEVYRCCIMLSCTLKSFVEPCTMDFLTSALGVIGVNIHKDEKEGRWTFDIDPLRLSGTMAGFGLAFVLVNRLEGHRASPPPATRSEVSEVPFSSFWKQLKDSKVNEIAFVPSMDGTMPPMIRYRIVDGGDKTGSSCEALTIALPGSSEMVANEAMEKGVKCYTSTEAEASLAMLQMMADLIGWTASLAGFLILYRMYSGDGVNGVFGAKKTPTASTTKNVTKFADVAGHEQTKVELREIVQYLRDPQSFSSLGARPPLGVLLEGPSGVGKTLLGRATAGEANDIPFLYASGSEFVEVYVGQGAKRVREVFAQARAVSPCILFIDELDAIGSRNFRGGDGQEYTQTINQLLIEMDGISDRDGVVVMAATNRFDGLDSSLTRPGRFDRCIHVSLPDSAAREQCFAIHGRKLKLGEDVDNAKLAAATEGMTGADIEHILNQAALIAARDKESCVSQRRILESAEKLRRERNERKERQRRKANPSEETAFDEWAAHTFMNLARNMNNQNDPPEVDYYFSPVNNFYQMLSPQLFRGAMSSLARPALAVGVPTLSAAVARHFSSAATSSNLRPPTASDISHLQDLVSNVLVADKDDLSHYNNDWLRTRSGHSNVVLRPKTTQEVAKAVKYCNDNYIPISIQGGNTGLVGGSVPVDSEVVMSLERLNKILSVNTADSIATCESGVILQNLMDELENYGLMPPYDIGSKAQCLVGGNVATNAGGLRLLRYGSLRGTILGLEVVTAEGKILDLMRALRKDNTGYDLKQLFIGSEGTLGIITKVAMLCYPIPRASQAALLRVSSFNEVIRLLSVAKAALGESLSAFEYFDGQCVKCLQENGFNDLLKNLPPGRRSEEQDYYALVEVNGNNPHNIELKINNFVEEAESHGGVPVEGMLSHDSKQERDLWRIRENIPVALNREGVLHKYDVSLPVSAMDDLVRHVRREFHRRGEIRRVVGYGHVGDGNLHLNIVSDPTVSYATPIHKELDTEIYEYVKDMRGSIAGEHGLGTLKRNQIFYSKPALAVDYMKNLKGLFDPRGILNPGKLRWSASLARHFSSAATSSNLRPPTASDISHLQDLVSNVLVADKDDLSHYNNDWFHTVSGHSNVVLRPNNTQEVAKAVKYCNANYIPISIQGGNTGVAGGSVPVDSEALVHEEIDTVVFDYVQEMRGSISGEHGLGTLKRNQIFYSKPALAVDYMKHLKGLFDPRGILNPGKVLPDVIPPDALPESFMSTPRAGLAVSNRRYDPSVVAAILAETDKHLSSIGRSGEYITGFRSASPAPSRGMIQWVPTPASADRNMYTTSECGHPTEPPRFDVTTALLKQQEALDGLTFTMRNMKSIQDSMSEDMRRELQAWLATADQRLADNLALCRNEMTAMREEIRQQKKSLDQMAGFRSDAESLSKLKSTAQDLRKRMETLTAEMRDVKVALREAQTIDGTHCIVNDAVRDVEDALRAKLSDGHREITESINKWQKSFERSKGNQIDQLEGRLREMCKKFVPNSELENVVDEVAKKFDSRCDDMYNGINDARARIDKLSSEQMASTKFGNESVDDIKEKVDRRVIPRTLSFDQISQAVVSARKQLMVETNSHHERLDVRVEEILAEQNHLHNSLEEVNKVIRQASDRIFRLEERANSKNNEPRGNACARQESSQRVIDEIHDAVKKLNVALHETRFQVDEHDIRIGSLASTVAEMHGMLREFVEAEKMKTVEDVKSKVDGEYYGEMLRDFYEHIEDLRRNIAELRGEDPARHRSDDVAGLSYRLEDLSRRMDKVESAGLPSSTSNGEAVGDLSASDILERIQVVEVDGNRVQARIREEDDKIGIQILLSETGYSDRLATVEGQVKEMENTVKDHESRLNRVESNDGREDRSPGDFTRNEAEHFVDRLSRSVADEIREERMKRVDYDELSGLTSPVAAHKLDATLCGDVSQSSDNNGDPMTASTVFIPLPASRGPRRAPPRQSPIVGGATSTSVDRSSDGVSSAREPVAQADDSIEVMARVALEELDGWDTDSLPSNGM</sequence>
<evidence type="ECO:0000256" key="8">
    <source>
        <dbReference type="SAM" id="Phobius"/>
    </source>
</evidence>
<dbReference type="Gene3D" id="3.30.70.2740">
    <property type="match status" value="1"/>
</dbReference>
<gene>
    <name evidence="10" type="ORF">FOL47_002799</name>
</gene>
<dbReference type="InterPro" id="IPR016166">
    <property type="entry name" value="FAD-bd_PCMH"/>
</dbReference>
<dbReference type="InterPro" id="IPR016164">
    <property type="entry name" value="FAD-linked_Oxase-like_C"/>
</dbReference>
<dbReference type="Pfam" id="PF01565">
    <property type="entry name" value="FAD_binding_4"/>
    <property type="match status" value="2"/>
</dbReference>
<evidence type="ECO:0000256" key="1">
    <source>
        <dbReference type="ARBA" id="ARBA00001974"/>
    </source>
</evidence>
<dbReference type="InterPro" id="IPR019336">
    <property type="entry name" value="GPR180/TMEM145_TM"/>
</dbReference>
<dbReference type="EMBL" id="JAAPAO010000180">
    <property type="protein sequence ID" value="KAF4668980.1"/>
    <property type="molecule type" value="Genomic_DNA"/>
</dbReference>
<feature type="transmembrane region" description="Helical" evidence="8">
    <location>
        <begin position="432"/>
        <end position="449"/>
    </location>
</feature>
<evidence type="ECO:0000256" key="3">
    <source>
        <dbReference type="ARBA" id="ARBA00022630"/>
    </source>
</evidence>
<dbReference type="InterPro" id="IPR041569">
    <property type="entry name" value="AAA_lid_3"/>
</dbReference>
<dbReference type="InterPro" id="IPR051264">
    <property type="entry name" value="FAD-oxidored/transferase_4"/>
</dbReference>
<feature type="compositionally biased region" description="Polar residues" evidence="7">
    <location>
        <begin position="2169"/>
        <end position="2183"/>
    </location>
</feature>
<dbReference type="InterPro" id="IPR006094">
    <property type="entry name" value="Oxid_FAD_bind_N"/>
</dbReference>
<dbReference type="GO" id="GO:0016887">
    <property type="term" value="F:ATP hydrolysis activity"/>
    <property type="evidence" value="ECO:0007669"/>
    <property type="project" value="InterPro"/>
</dbReference>
<dbReference type="FunFam" id="3.30.465.10:FF:000001">
    <property type="entry name" value="D-2-hydroxyglutarate dehydrogenase, mitochondrial"/>
    <property type="match status" value="1"/>
</dbReference>
<dbReference type="GO" id="GO:0019236">
    <property type="term" value="P:response to pheromone"/>
    <property type="evidence" value="ECO:0007669"/>
    <property type="project" value="InterPro"/>
</dbReference>
<keyword evidence="8" id="KW-0472">Membrane</keyword>
<dbReference type="InterPro" id="IPR016167">
    <property type="entry name" value="FAD-bd_PCMH_sub1"/>
</dbReference>
<evidence type="ECO:0000256" key="4">
    <source>
        <dbReference type="ARBA" id="ARBA00022827"/>
    </source>
</evidence>
<dbReference type="InterPro" id="IPR004113">
    <property type="entry name" value="FAD-bd_oxidored_4_C"/>
</dbReference>
<evidence type="ECO:0000256" key="6">
    <source>
        <dbReference type="SAM" id="Coils"/>
    </source>
</evidence>
<dbReference type="InterPro" id="IPR027417">
    <property type="entry name" value="P-loop_NTPase"/>
</dbReference>
<feature type="transmembrane region" description="Helical" evidence="8">
    <location>
        <begin position="140"/>
        <end position="167"/>
    </location>
</feature>
<reference evidence="10 11" key="1">
    <citation type="submission" date="2020-04" db="EMBL/GenBank/DDBJ databases">
        <title>Perkinsus chesapeaki whole genome sequence.</title>
        <authorList>
            <person name="Bogema D.R."/>
        </authorList>
    </citation>
    <scope>NUCLEOTIDE SEQUENCE [LARGE SCALE GENOMIC DNA]</scope>
    <source>
        <strain evidence="10">ATCC PRA-425</strain>
    </source>
</reference>
<dbReference type="FunFam" id="1.10.45.10:FF:000001">
    <property type="entry name" value="D-lactate dehydrogenase mitochondrial"/>
    <property type="match status" value="2"/>
</dbReference>
<dbReference type="Pfam" id="PF02913">
    <property type="entry name" value="FAD-oxidase_C"/>
    <property type="match status" value="2"/>
</dbReference>
<feature type="transmembrane region" description="Helical" evidence="8">
    <location>
        <begin position="174"/>
        <end position="191"/>
    </location>
</feature>
<feature type="transmembrane region" description="Helical" evidence="8">
    <location>
        <begin position="67"/>
        <end position="87"/>
    </location>
</feature>
<dbReference type="InterPro" id="IPR003593">
    <property type="entry name" value="AAA+_ATPase"/>
</dbReference>
<dbReference type="Proteomes" id="UP000591131">
    <property type="component" value="Unassembled WGS sequence"/>
</dbReference>
<accession>A0A7J6MCT1</accession>
<dbReference type="InterPro" id="IPR036318">
    <property type="entry name" value="FAD-bd_PCMH-like_sf"/>
</dbReference>
<dbReference type="GO" id="GO:0007186">
    <property type="term" value="P:G protein-coupled receptor signaling pathway"/>
    <property type="evidence" value="ECO:0007669"/>
    <property type="project" value="InterPro"/>
</dbReference>
<evidence type="ECO:0000256" key="7">
    <source>
        <dbReference type="SAM" id="MobiDB-lite"/>
    </source>
</evidence>
<dbReference type="GO" id="GO:0005739">
    <property type="term" value="C:mitochondrion"/>
    <property type="evidence" value="ECO:0007669"/>
    <property type="project" value="TreeGrafter"/>
</dbReference>
<dbReference type="InterPro" id="IPR003960">
    <property type="entry name" value="ATPase_AAA_CS"/>
</dbReference>
<comment type="similarity">
    <text evidence="2">Belongs to the FAD-binding oxidoreductase/transferase type 4 family.</text>
</comment>
<dbReference type="SUPFAM" id="SSF52540">
    <property type="entry name" value="P-loop containing nucleoside triphosphate hydrolases"/>
    <property type="match status" value="1"/>
</dbReference>
<dbReference type="PANTHER" id="PTHR43716">
    <property type="entry name" value="D-2-HYDROXYGLUTARATE DEHYDROGENASE, MITOCHONDRIAL"/>
    <property type="match status" value="1"/>
</dbReference>
<dbReference type="SUPFAM" id="SSF56176">
    <property type="entry name" value="FAD-binding/transporter-associated domain-like"/>
    <property type="match status" value="2"/>
</dbReference>